<dbReference type="RefSeq" id="WP_353649454.1">
    <property type="nucleotide sequence ID" value="NZ_CP159218.1"/>
</dbReference>
<name>A0AAU8DRN6_9ACTN</name>
<dbReference type="InterPro" id="IPR050261">
    <property type="entry name" value="FrsA_esterase"/>
</dbReference>
<gene>
    <name evidence="2" type="ORF">ABLG96_00340</name>
</gene>
<comment type="similarity">
    <text evidence="1">Belongs to the AB hydrolase superfamily.</text>
</comment>
<dbReference type="SUPFAM" id="SSF53474">
    <property type="entry name" value="alpha/beta-Hydrolases"/>
    <property type="match status" value="1"/>
</dbReference>
<dbReference type="EMBL" id="CP159218">
    <property type="protein sequence ID" value="XCG63839.1"/>
    <property type="molecule type" value="Genomic_DNA"/>
</dbReference>
<accession>A0AAU8DRN6</accession>
<proteinExistence type="inferred from homology"/>
<dbReference type="AlphaFoldDB" id="A0AAU8DRN6"/>
<organism evidence="2">
    <name type="scientific">Nakamurella sp. A5-74</name>
    <dbReference type="NCBI Taxonomy" id="3158264"/>
    <lineage>
        <taxon>Bacteria</taxon>
        <taxon>Bacillati</taxon>
        <taxon>Actinomycetota</taxon>
        <taxon>Actinomycetes</taxon>
        <taxon>Nakamurellales</taxon>
        <taxon>Nakamurellaceae</taxon>
        <taxon>Nakamurella</taxon>
    </lineage>
</organism>
<reference evidence="2" key="1">
    <citation type="submission" date="2024-05" db="EMBL/GenBank/DDBJ databases">
        <authorList>
            <person name="Cai S.Y."/>
            <person name="Jin L.M."/>
            <person name="Li H.R."/>
        </authorList>
    </citation>
    <scope>NUCLEOTIDE SEQUENCE</scope>
    <source>
        <strain evidence="2">A5-74</strain>
    </source>
</reference>
<dbReference type="InterPro" id="IPR029058">
    <property type="entry name" value="AB_hydrolase_fold"/>
</dbReference>
<evidence type="ECO:0000256" key="1">
    <source>
        <dbReference type="ARBA" id="ARBA00008645"/>
    </source>
</evidence>
<protein>
    <recommendedName>
        <fullName evidence="3">Alpha/beta hydrolase</fullName>
    </recommendedName>
</protein>
<dbReference type="PANTHER" id="PTHR22946">
    <property type="entry name" value="DIENELACTONE HYDROLASE DOMAIN-CONTAINING PROTEIN-RELATED"/>
    <property type="match status" value="1"/>
</dbReference>
<evidence type="ECO:0008006" key="3">
    <source>
        <dbReference type="Google" id="ProtNLM"/>
    </source>
</evidence>
<evidence type="ECO:0000313" key="2">
    <source>
        <dbReference type="EMBL" id="XCG63839.1"/>
    </source>
</evidence>
<sequence>MPAAAWLPTAGSLTRRAVMLGHGGSGDKHSARNQRLARLLAAAGVITMAIDGPYHGDRIEVPMSPSEYQRAIIDEGVSAVTARMTTDWRAALAALRQADLIDAEPVGYIGVSMGARYGLPLAAALGDEMGAVVLGSFGLQQTPLIDPRLHDTDGILQAAQAISAPTLIHVQWDDEVFPRAGQFDLFGRVGAHDKRLLAYPGLHAGAPPEAERDWTQFVISRLVA</sequence>
<dbReference type="Gene3D" id="3.40.50.1820">
    <property type="entry name" value="alpha/beta hydrolase"/>
    <property type="match status" value="1"/>
</dbReference>